<dbReference type="GO" id="GO:0008948">
    <property type="term" value="F:oxaloacetate decarboxylase activity"/>
    <property type="evidence" value="ECO:0007669"/>
    <property type="project" value="UniProtKB-EC"/>
</dbReference>
<evidence type="ECO:0000256" key="2">
    <source>
        <dbReference type="ARBA" id="ARBA00001968"/>
    </source>
</evidence>
<evidence type="ECO:0000256" key="7">
    <source>
        <dbReference type="ARBA" id="ARBA00016549"/>
    </source>
</evidence>
<dbReference type="NCBIfam" id="NF004850">
    <property type="entry name" value="PRK06201.1"/>
    <property type="match status" value="1"/>
</dbReference>
<dbReference type="GO" id="GO:0047443">
    <property type="term" value="F:4-hydroxy-4-methyl-2-oxoglutarate aldolase activity"/>
    <property type="evidence" value="ECO:0007669"/>
    <property type="project" value="UniProtKB-EC"/>
</dbReference>
<protein>
    <recommendedName>
        <fullName evidence="7">Putative 4-hydroxy-4-methyl-2-oxoglutarate aldolase</fullName>
        <ecNumber evidence="6">4.1.1.112</ecNumber>
        <ecNumber evidence="5">4.1.3.17</ecNumber>
    </recommendedName>
    <alternativeName>
        <fullName evidence="11">Oxaloacetate decarboxylase</fullName>
    </alternativeName>
    <alternativeName>
        <fullName evidence="9">Regulator of ribonuclease activity homolog</fullName>
    </alternativeName>
    <alternativeName>
        <fullName evidence="10">RraA-like protein</fullName>
    </alternativeName>
</protein>
<dbReference type="Pfam" id="PF03737">
    <property type="entry name" value="RraA-like"/>
    <property type="match status" value="1"/>
</dbReference>
<dbReference type="EMBL" id="CP013652">
    <property type="protein sequence ID" value="ALS20772.1"/>
    <property type="molecule type" value="Genomic_DNA"/>
</dbReference>
<sequence length="225" mass="24442">MTNIGFRILPKVRNVSDEVLDTYRGFVTPHLSDNMNRLNAVDASIRPIHTRGTLVGSAFTVKTRPGDNLMVHKAIDMAGPGDVIVVDAGGDLTNAIMGEIMVNIAKKNGIEGFIIDGAIRDMEPIRDMNYPLYAKGVTHRGPYKDGPGEINVPIQLGGVIVRPGDVILADMDGVVVVPYEHAEALIGKVRQTMAAERKIMADIEQGTIDRSWVDEVLRKKGCEGV</sequence>
<comment type="subunit">
    <text evidence="4">Homotrimer.</text>
</comment>
<comment type="similarity">
    <text evidence="3">Belongs to the class II aldolase/RraA-like family.</text>
</comment>
<evidence type="ECO:0000313" key="15">
    <source>
        <dbReference type="Proteomes" id="UP000061660"/>
    </source>
</evidence>
<proteinExistence type="inferred from homology"/>
<gene>
    <name evidence="14" type="ORF">IJ22_03830</name>
</gene>
<comment type="cofactor">
    <cofactor evidence="13">
        <name>Mg(2+)</name>
        <dbReference type="ChEBI" id="CHEBI:18420"/>
    </cofactor>
</comment>
<dbReference type="CDD" id="cd16841">
    <property type="entry name" value="RraA_family"/>
    <property type="match status" value="1"/>
</dbReference>
<dbReference type="AlphaFoldDB" id="A0A0U2VWV5"/>
<dbReference type="EC" id="4.1.1.112" evidence="6"/>
<comment type="function">
    <text evidence="8">Catalyzes the aldol cleavage of 4-hydroxy-4-methyl-2-oxoglutarate (HMG) into 2 molecules of pyruvate. Also contains a secondary oxaloacetate (OAA) decarboxylase activity due to the common pyruvate enolate transition state formed following C-C bond cleavage in the retro-aldol and decarboxylation reactions.</text>
</comment>
<comment type="cofactor">
    <cofactor evidence="2">
        <name>a divalent metal cation</name>
        <dbReference type="ChEBI" id="CHEBI:60240"/>
    </cofactor>
</comment>
<dbReference type="Gene3D" id="3.50.30.40">
    <property type="entry name" value="Ribonuclease E inhibitor RraA/RraA-like"/>
    <property type="match status" value="1"/>
</dbReference>
<dbReference type="InterPro" id="IPR036704">
    <property type="entry name" value="RraA/RraA-like_sf"/>
</dbReference>
<evidence type="ECO:0000256" key="8">
    <source>
        <dbReference type="ARBA" id="ARBA00025046"/>
    </source>
</evidence>
<evidence type="ECO:0000256" key="10">
    <source>
        <dbReference type="ARBA" id="ARBA00030169"/>
    </source>
</evidence>
<dbReference type="KEGG" id="pnp:IJ22_03830"/>
<evidence type="ECO:0000256" key="13">
    <source>
        <dbReference type="PIRSR" id="PIRSR605493-1"/>
    </source>
</evidence>
<evidence type="ECO:0000256" key="6">
    <source>
        <dbReference type="ARBA" id="ARBA00012947"/>
    </source>
</evidence>
<evidence type="ECO:0000256" key="5">
    <source>
        <dbReference type="ARBA" id="ARBA00012213"/>
    </source>
</evidence>
<dbReference type="PATRIC" id="fig|162209.4.peg.402"/>
<keyword evidence="13" id="KW-0479">Metal-binding</keyword>
<accession>A0A0U2VWV5</accession>
<dbReference type="PANTHER" id="PTHR33254">
    <property type="entry name" value="4-HYDROXY-4-METHYL-2-OXOGLUTARATE ALDOLASE 3-RELATED"/>
    <property type="match status" value="1"/>
</dbReference>
<feature type="binding site" evidence="13">
    <location>
        <position position="120"/>
    </location>
    <ligand>
        <name>substrate</name>
    </ligand>
</feature>
<reference evidence="14 15" key="2">
    <citation type="journal article" date="2016" name="Genome Announc.">
        <title>Complete Genome Sequences of Two Interactive Moderate Thermophiles, Paenibacillus napthalenovorans 32O-Y and Paenibacillus sp. 32O-W.</title>
        <authorList>
            <person name="Butler R.R.III."/>
            <person name="Wang J."/>
            <person name="Stark B.C."/>
            <person name="Pombert J.F."/>
        </authorList>
    </citation>
    <scope>NUCLEOTIDE SEQUENCE [LARGE SCALE GENOMIC DNA]</scope>
    <source>
        <strain evidence="14 15">32O-Y</strain>
    </source>
</reference>
<reference evidence="15" key="1">
    <citation type="submission" date="2015-12" db="EMBL/GenBank/DDBJ databases">
        <title>Complete genome sequences of two moderately thermophilic Paenibacillus species.</title>
        <authorList>
            <person name="Butler R.III."/>
            <person name="Wang J."/>
            <person name="Stark B.C."/>
            <person name="Pombert J.-F."/>
        </authorList>
    </citation>
    <scope>NUCLEOTIDE SEQUENCE [LARGE SCALE GENOMIC DNA]</scope>
    <source>
        <strain evidence="15">32O-Y</strain>
    </source>
</reference>
<evidence type="ECO:0000313" key="14">
    <source>
        <dbReference type="EMBL" id="ALS20772.1"/>
    </source>
</evidence>
<evidence type="ECO:0000256" key="4">
    <source>
        <dbReference type="ARBA" id="ARBA00011233"/>
    </source>
</evidence>
<evidence type="ECO:0000256" key="1">
    <source>
        <dbReference type="ARBA" id="ARBA00001342"/>
    </source>
</evidence>
<feature type="binding site" evidence="13">
    <location>
        <begin position="98"/>
        <end position="101"/>
    </location>
    <ligand>
        <name>substrate</name>
    </ligand>
</feature>
<dbReference type="PANTHER" id="PTHR33254:SF4">
    <property type="entry name" value="4-HYDROXY-4-METHYL-2-OXOGLUTARATE ALDOLASE 3-RELATED"/>
    <property type="match status" value="1"/>
</dbReference>
<name>A0A0U2VWV5_9BACL</name>
<evidence type="ECO:0000256" key="9">
    <source>
        <dbReference type="ARBA" id="ARBA00029596"/>
    </source>
</evidence>
<dbReference type="GO" id="GO:0046872">
    <property type="term" value="F:metal ion binding"/>
    <property type="evidence" value="ECO:0007669"/>
    <property type="project" value="UniProtKB-KW"/>
</dbReference>
<dbReference type="SUPFAM" id="SSF89562">
    <property type="entry name" value="RraA-like"/>
    <property type="match status" value="1"/>
</dbReference>
<feature type="binding site" evidence="13">
    <location>
        <position position="121"/>
    </location>
    <ligand>
        <name>Mg(2+)</name>
        <dbReference type="ChEBI" id="CHEBI:18420"/>
    </ligand>
</feature>
<evidence type="ECO:0000256" key="11">
    <source>
        <dbReference type="ARBA" id="ARBA00032305"/>
    </source>
</evidence>
<evidence type="ECO:0000256" key="12">
    <source>
        <dbReference type="ARBA" id="ARBA00047973"/>
    </source>
</evidence>
<dbReference type="EC" id="4.1.3.17" evidence="5"/>
<dbReference type="STRING" id="162209.IJ22_03830"/>
<keyword evidence="15" id="KW-1185">Reference proteome</keyword>
<organism evidence="14 15">
    <name type="scientific">Paenibacillus naphthalenovorans</name>
    <dbReference type="NCBI Taxonomy" id="162209"/>
    <lineage>
        <taxon>Bacteria</taxon>
        <taxon>Bacillati</taxon>
        <taxon>Bacillota</taxon>
        <taxon>Bacilli</taxon>
        <taxon>Bacillales</taxon>
        <taxon>Paenibacillaceae</taxon>
        <taxon>Paenibacillus</taxon>
    </lineage>
</organism>
<comment type="catalytic activity">
    <reaction evidence="1">
        <text>4-hydroxy-4-methyl-2-oxoglutarate = 2 pyruvate</text>
        <dbReference type="Rhea" id="RHEA:22748"/>
        <dbReference type="ChEBI" id="CHEBI:15361"/>
        <dbReference type="ChEBI" id="CHEBI:58276"/>
        <dbReference type="EC" id="4.1.3.17"/>
    </reaction>
</comment>
<dbReference type="RefSeq" id="WP_054817131.1">
    <property type="nucleotide sequence ID" value="NZ_CP013652.1"/>
</dbReference>
<dbReference type="OrthoDB" id="9784786at2"/>
<dbReference type="InterPro" id="IPR005493">
    <property type="entry name" value="RraA/RraA-like"/>
</dbReference>
<comment type="catalytic activity">
    <reaction evidence="12">
        <text>oxaloacetate + H(+) = pyruvate + CO2</text>
        <dbReference type="Rhea" id="RHEA:15641"/>
        <dbReference type="ChEBI" id="CHEBI:15361"/>
        <dbReference type="ChEBI" id="CHEBI:15378"/>
        <dbReference type="ChEBI" id="CHEBI:16452"/>
        <dbReference type="ChEBI" id="CHEBI:16526"/>
        <dbReference type="EC" id="4.1.1.112"/>
    </reaction>
</comment>
<keyword evidence="13" id="KW-0460">Magnesium</keyword>
<evidence type="ECO:0000256" key="3">
    <source>
        <dbReference type="ARBA" id="ARBA00008621"/>
    </source>
</evidence>
<dbReference type="Proteomes" id="UP000061660">
    <property type="component" value="Chromosome"/>
</dbReference>